<evidence type="ECO:0000313" key="5">
    <source>
        <dbReference type="EMBL" id="MBN8660216.1"/>
    </source>
</evidence>
<dbReference type="PANTHER" id="PTHR44858">
    <property type="entry name" value="TETRATRICOPEPTIDE REPEAT PROTEIN 6"/>
    <property type="match status" value="1"/>
</dbReference>
<organism evidence="5 6">
    <name type="scientific">Candidatus Obscuribacter phosphatis</name>
    <dbReference type="NCBI Taxonomy" id="1906157"/>
    <lineage>
        <taxon>Bacteria</taxon>
        <taxon>Bacillati</taxon>
        <taxon>Candidatus Melainabacteria</taxon>
        <taxon>Candidatus Obscuribacterales</taxon>
        <taxon>Candidatus Obscuribacteraceae</taxon>
        <taxon>Candidatus Obscuribacter</taxon>
    </lineage>
</organism>
<dbReference type="AlphaFoldDB" id="A0A8J7TLQ9"/>
<evidence type="ECO:0000256" key="3">
    <source>
        <dbReference type="PROSITE-ProRule" id="PRU00339"/>
    </source>
</evidence>
<sequence>MNNKPKSFLSKTERLLISLVLLTVLSQSTASAQGQAFLLKQARSVSEKSPAAGFKLYEALCRKYPHDLSLLYEKIRIGREAEKPPRLEECNRLIEADPSAKRYPHIYTWRALAHIDNFDEEAALNDCLKSAQLGDKAGETAIWLCKLYQSMNRHSEAIACIKEKFKLEKKEDAYGHELMAYSYSALKQVDQALKEYEKSLSLAPNNLKVLLNHAGYLEQNNRGQEALKDLEKILKIEKNNDIALQLRAKIYYSLGRYKECISDLNQYAQTEFNKEPAPSALELRAEAYKKLGLNALAKKDIERSKQIRAQH</sequence>
<gene>
    <name evidence="5" type="ORF">J0M35_07615</name>
</gene>
<dbReference type="Pfam" id="PF07719">
    <property type="entry name" value="TPR_2"/>
    <property type="match status" value="1"/>
</dbReference>
<protein>
    <submittedName>
        <fullName evidence="5">Tetratricopeptide repeat protein</fullName>
    </submittedName>
</protein>
<evidence type="ECO:0000313" key="6">
    <source>
        <dbReference type="Proteomes" id="UP000664277"/>
    </source>
</evidence>
<dbReference type="InterPro" id="IPR011990">
    <property type="entry name" value="TPR-like_helical_dom_sf"/>
</dbReference>
<accession>A0A8J7TLQ9</accession>
<comment type="caution">
    <text evidence="5">The sequence shown here is derived from an EMBL/GenBank/DDBJ whole genome shotgun (WGS) entry which is preliminary data.</text>
</comment>
<feature type="repeat" description="TPR" evidence="3">
    <location>
        <begin position="173"/>
        <end position="206"/>
    </location>
</feature>
<evidence type="ECO:0000256" key="4">
    <source>
        <dbReference type="SAM" id="SignalP"/>
    </source>
</evidence>
<dbReference type="PROSITE" id="PS50005">
    <property type="entry name" value="TPR"/>
    <property type="match status" value="1"/>
</dbReference>
<feature type="chain" id="PRO_5035235710" evidence="4">
    <location>
        <begin position="33"/>
        <end position="311"/>
    </location>
</feature>
<dbReference type="InterPro" id="IPR013105">
    <property type="entry name" value="TPR_2"/>
</dbReference>
<keyword evidence="1" id="KW-0677">Repeat</keyword>
<dbReference type="SUPFAM" id="SSF81901">
    <property type="entry name" value="HCP-like"/>
    <property type="match status" value="1"/>
</dbReference>
<name>A0A8J7TLQ9_9BACT</name>
<dbReference type="InterPro" id="IPR050498">
    <property type="entry name" value="Ycf3"/>
</dbReference>
<dbReference type="SMART" id="SM00028">
    <property type="entry name" value="TPR"/>
    <property type="match status" value="4"/>
</dbReference>
<dbReference type="PANTHER" id="PTHR44858:SF1">
    <property type="entry name" value="UDP-N-ACETYLGLUCOSAMINE--PEPTIDE N-ACETYLGLUCOSAMINYLTRANSFERASE SPINDLY-RELATED"/>
    <property type="match status" value="1"/>
</dbReference>
<dbReference type="Pfam" id="PF13181">
    <property type="entry name" value="TPR_8"/>
    <property type="match status" value="1"/>
</dbReference>
<evidence type="ECO:0000256" key="1">
    <source>
        <dbReference type="ARBA" id="ARBA00022737"/>
    </source>
</evidence>
<dbReference type="SUPFAM" id="SSF48452">
    <property type="entry name" value="TPR-like"/>
    <property type="match status" value="1"/>
</dbReference>
<dbReference type="Gene3D" id="1.25.40.10">
    <property type="entry name" value="Tetratricopeptide repeat domain"/>
    <property type="match status" value="3"/>
</dbReference>
<dbReference type="EMBL" id="JAFLCK010000008">
    <property type="protein sequence ID" value="MBN8660216.1"/>
    <property type="molecule type" value="Genomic_DNA"/>
</dbReference>
<keyword evidence="4" id="KW-0732">Signal</keyword>
<reference evidence="5" key="1">
    <citation type="submission" date="2021-02" db="EMBL/GenBank/DDBJ databases">
        <title>Genome-Resolved Metagenomics of a Microbial Community Performing Photosynthetic Biological Nutrient Removal.</title>
        <authorList>
            <person name="Mcdaniel E.A."/>
        </authorList>
    </citation>
    <scope>NUCLEOTIDE SEQUENCE</scope>
    <source>
        <strain evidence="5">UWPOB_OBS1</strain>
    </source>
</reference>
<dbReference type="InterPro" id="IPR019734">
    <property type="entry name" value="TPR_rpt"/>
</dbReference>
<keyword evidence="2 3" id="KW-0802">TPR repeat</keyword>
<dbReference type="Proteomes" id="UP000664277">
    <property type="component" value="Unassembled WGS sequence"/>
</dbReference>
<evidence type="ECO:0000256" key="2">
    <source>
        <dbReference type="ARBA" id="ARBA00022803"/>
    </source>
</evidence>
<proteinExistence type="predicted"/>
<feature type="signal peptide" evidence="4">
    <location>
        <begin position="1"/>
        <end position="32"/>
    </location>
</feature>